<evidence type="ECO:0000313" key="2">
    <source>
        <dbReference type="EMBL" id="QET06744.1"/>
    </source>
</evidence>
<protein>
    <submittedName>
        <fullName evidence="2">Uncharacterized protein</fullName>
    </submittedName>
</protein>
<feature type="region of interest" description="Disordered" evidence="1">
    <location>
        <begin position="22"/>
        <end position="52"/>
    </location>
</feature>
<dbReference type="OrthoDB" id="8686801at2"/>
<sequence>MEKVFRCPLLIALIEAMVNDDSDEAASSHLAQGNPIYASTPDTPSGRVEKRFPDGRRQIVRFDLNGEHVIVDDVQTVSGQSQDP</sequence>
<dbReference type="AlphaFoldDB" id="A0A5P2HGH0"/>
<accession>A0A5P2HGH0</accession>
<evidence type="ECO:0000256" key="1">
    <source>
        <dbReference type="SAM" id="MobiDB-lite"/>
    </source>
</evidence>
<reference evidence="2 3" key="1">
    <citation type="submission" date="2019-09" db="EMBL/GenBank/DDBJ databases">
        <title>FDA dAtabase for Regulatory Grade micrObial Sequences (FDA-ARGOS): Supporting development and validation of Infectious Disease Dx tests.</title>
        <authorList>
            <person name="Sciortino C."/>
            <person name="Tallon L."/>
            <person name="Sadzewicz L."/>
            <person name="Vavikolanu K."/>
            <person name="Mehta A."/>
            <person name="Aluvathingal J."/>
            <person name="Nadendla S."/>
            <person name="Nandy P."/>
            <person name="Geyer C."/>
            <person name="Yan Y."/>
            <person name="Sichtig H."/>
        </authorList>
    </citation>
    <scope>NUCLEOTIDE SEQUENCE [LARGE SCALE GENOMIC DNA]</scope>
    <source>
        <strain evidence="2 3">FDAARGOS_664</strain>
    </source>
</reference>
<name>A0A5P2HGH0_9BURK</name>
<dbReference type="EMBL" id="CP044067">
    <property type="protein sequence ID" value="QET06744.1"/>
    <property type="molecule type" value="Genomic_DNA"/>
</dbReference>
<organism evidence="2 3">
    <name type="scientific">Cupriavidus pauculus</name>
    <dbReference type="NCBI Taxonomy" id="82633"/>
    <lineage>
        <taxon>Bacteria</taxon>
        <taxon>Pseudomonadati</taxon>
        <taxon>Pseudomonadota</taxon>
        <taxon>Betaproteobacteria</taxon>
        <taxon>Burkholderiales</taxon>
        <taxon>Burkholderiaceae</taxon>
        <taxon>Cupriavidus</taxon>
    </lineage>
</organism>
<gene>
    <name evidence="2" type="ORF">FOB72_28195</name>
</gene>
<evidence type="ECO:0000313" key="3">
    <source>
        <dbReference type="Proteomes" id="UP000322822"/>
    </source>
</evidence>
<proteinExistence type="predicted"/>
<dbReference type="Proteomes" id="UP000322822">
    <property type="component" value="Chromosome 2"/>
</dbReference>